<dbReference type="GO" id="GO:0009236">
    <property type="term" value="P:cobalamin biosynthetic process"/>
    <property type="evidence" value="ECO:0007669"/>
    <property type="project" value="UniProtKB-UniRule"/>
</dbReference>
<feature type="transmembrane region" description="Helical" evidence="19">
    <location>
        <begin position="139"/>
        <end position="158"/>
    </location>
</feature>
<evidence type="ECO:0000256" key="1">
    <source>
        <dbReference type="ARBA" id="ARBA00001946"/>
    </source>
</evidence>
<comment type="catalytic activity">
    <reaction evidence="18 19">
        <text>alpha-ribazole 5'-phosphate + adenosylcob(III)inamide-GDP = adenosylcob(III)alamin 5'-phosphate + GMP + H(+)</text>
        <dbReference type="Rhea" id="RHEA:23560"/>
        <dbReference type="ChEBI" id="CHEBI:15378"/>
        <dbReference type="ChEBI" id="CHEBI:57918"/>
        <dbReference type="ChEBI" id="CHEBI:58115"/>
        <dbReference type="ChEBI" id="CHEBI:60487"/>
        <dbReference type="ChEBI" id="CHEBI:60493"/>
        <dbReference type="EC" id="2.7.8.26"/>
    </reaction>
</comment>
<evidence type="ECO:0000256" key="17">
    <source>
        <dbReference type="ARBA" id="ARBA00048623"/>
    </source>
</evidence>
<evidence type="ECO:0000256" key="12">
    <source>
        <dbReference type="ARBA" id="ARBA00022989"/>
    </source>
</evidence>
<dbReference type="InterPro" id="IPR003805">
    <property type="entry name" value="CobS"/>
</dbReference>
<dbReference type="HAMAP" id="MF_00719">
    <property type="entry name" value="CobS"/>
    <property type="match status" value="1"/>
</dbReference>
<comment type="cofactor">
    <cofactor evidence="1 19">
        <name>Mg(2+)</name>
        <dbReference type="ChEBI" id="CHEBI:18420"/>
    </cofactor>
</comment>
<reference evidence="20 21" key="1">
    <citation type="submission" date="2021-10" db="EMBL/GenBank/DDBJ databases">
        <authorList>
            <person name="Grouzdev D.S."/>
            <person name="Pantiukh K.S."/>
            <person name="Krutkina M.S."/>
        </authorList>
    </citation>
    <scope>NUCLEOTIDE SEQUENCE [LARGE SCALE GENOMIC DNA]</scope>
    <source>
        <strain evidence="20 21">Z-7514</strain>
    </source>
</reference>
<feature type="transmembrane region" description="Helical" evidence="19">
    <location>
        <begin position="179"/>
        <end position="198"/>
    </location>
</feature>
<evidence type="ECO:0000256" key="6">
    <source>
        <dbReference type="ARBA" id="ARBA00015850"/>
    </source>
</evidence>
<evidence type="ECO:0000256" key="3">
    <source>
        <dbReference type="ARBA" id="ARBA00004663"/>
    </source>
</evidence>
<dbReference type="EMBL" id="JAJFAT010000012">
    <property type="protein sequence ID" value="MCC3145470.1"/>
    <property type="molecule type" value="Genomic_DNA"/>
</dbReference>
<accession>A0AAW4X0Y9</accession>
<dbReference type="Proteomes" id="UP001199296">
    <property type="component" value="Unassembled WGS sequence"/>
</dbReference>
<dbReference type="Pfam" id="PF02654">
    <property type="entry name" value="CobS"/>
    <property type="match status" value="1"/>
</dbReference>
<dbReference type="AlphaFoldDB" id="A0AAW4X0Y9"/>
<comment type="pathway">
    <text evidence="3 19">Cofactor biosynthesis; adenosylcobalamin biosynthesis; adenosylcobalamin from cob(II)yrinate a,c-diamide: step 7/7.</text>
</comment>
<keyword evidence="8 19" id="KW-0169">Cobalamin biosynthesis</keyword>
<feature type="transmembrane region" description="Helical" evidence="19">
    <location>
        <begin position="109"/>
        <end position="127"/>
    </location>
</feature>
<keyword evidence="11 19" id="KW-0460">Magnesium</keyword>
<evidence type="ECO:0000313" key="21">
    <source>
        <dbReference type="Proteomes" id="UP001199296"/>
    </source>
</evidence>
<dbReference type="RefSeq" id="WP_229346174.1">
    <property type="nucleotide sequence ID" value="NZ_JAJFAT010000012.1"/>
</dbReference>
<evidence type="ECO:0000256" key="10">
    <source>
        <dbReference type="ARBA" id="ARBA00022692"/>
    </source>
</evidence>
<dbReference type="NCBIfam" id="TIGR00317">
    <property type="entry name" value="cobS"/>
    <property type="match status" value="1"/>
</dbReference>
<feature type="transmembrane region" description="Helical" evidence="19">
    <location>
        <begin position="65"/>
        <end position="88"/>
    </location>
</feature>
<keyword evidence="10 19" id="KW-0812">Transmembrane</keyword>
<comment type="subcellular location">
    <subcellularLocation>
        <location evidence="2 19">Cell membrane</location>
        <topology evidence="2 19">Multi-pass membrane protein</topology>
    </subcellularLocation>
</comment>
<comment type="caution">
    <text evidence="20">The sequence shown here is derived from an EMBL/GenBank/DDBJ whole genome shotgun (WGS) entry which is preliminary data.</text>
</comment>
<evidence type="ECO:0000256" key="16">
    <source>
        <dbReference type="ARBA" id="ARBA00032853"/>
    </source>
</evidence>
<dbReference type="GO" id="GO:0008818">
    <property type="term" value="F:cobalamin 5'-phosphate synthase activity"/>
    <property type="evidence" value="ECO:0007669"/>
    <property type="project" value="UniProtKB-UniRule"/>
</dbReference>
<dbReference type="PANTHER" id="PTHR34148">
    <property type="entry name" value="ADENOSYLCOBINAMIDE-GDP RIBAZOLETRANSFERASE"/>
    <property type="match status" value="1"/>
</dbReference>
<dbReference type="GO" id="GO:0051073">
    <property type="term" value="F:adenosylcobinamide-GDP ribazoletransferase activity"/>
    <property type="evidence" value="ECO:0007669"/>
    <property type="project" value="UniProtKB-UniRule"/>
</dbReference>
<evidence type="ECO:0000256" key="5">
    <source>
        <dbReference type="ARBA" id="ARBA00013200"/>
    </source>
</evidence>
<evidence type="ECO:0000256" key="9">
    <source>
        <dbReference type="ARBA" id="ARBA00022679"/>
    </source>
</evidence>
<keyword evidence="21" id="KW-1185">Reference proteome</keyword>
<protein>
    <recommendedName>
        <fullName evidence="6 19">Adenosylcobinamide-GDP ribazoletransferase</fullName>
        <ecNumber evidence="5 19">2.7.8.26</ecNumber>
    </recommendedName>
    <alternativeName>
        <fullName evidence="16 19">Cobalamin synthase</fullName>
    </alternativeName>
    <alternativeName>
        <fullName evidence="15 19">Cobalamin-5'-phosphate synthase</fullName>
    </alternativeName>
</protein>
<comment type="function">
    <text evidence="14 19">Joins adenosylcobinamide-GDP and alpha-ribazole to generate adenosylcobalamin (Ado-cobalamin). Also synthesizes adenosylcobalamin 5'-phosphate from adenosylcobinamide-GDP and alpha-ribazole 5'-phosphate.</text>
</comment>
<evidence type="ECO:0000256" key="14">
    <source>
        <dbReference type="ARBA" id="ARBA00025228"/>
    </source>
</evidence>
<evidence type="ECO:0000256" key="11">
    <source>
        <dbReference type="ARBA" id="ARBA00022842"/>
    </source>
</evidence>
<dbReference type="GO" id="GO:0005886">
    <property type="term" value="C:plasma membrane"/>
    <property type="evidence" value="ECO:0007669"/>
    <property type="project" value="UniProtKB-SubCell"/>
</dbReference>
<proteinExistence type="inferred from homology"/>
<gene>
    <name evidence="19 20" type="primary">cobS</name>
    <name evidence="20" type="ORF">LJ207_09060</name>
</gene>
<evidence type="ECO:0000256" key="7">
    <source>
        <dbReference type="ARBA" id="ARBA00022475"/>
    </source>
</evidence>
<comment type="similarity">
    <text evidence="4 19">Belongs to the CobS family.</text>
</comment>
<sequence length="253" mass="28296">MRSNLNKNWNNFLNTMSFMSRIPVKVEYPAEMKLVFFPLSGLIIASIVFLSHFILAVIFSHEITALLLLGLYVYLTGALHLDGLGDFFDGYFADRDREKTVQIMHDSNSGIYAVVALILVLILKYLLFKELLIESKLEFLLIIGVMARFYAAAALGFFKAAEASVWAKSVEDNAKKIDVFHSFLLSLIILSFIFLIFGGQFLKTLFTAAVISTGLVYYLANWSEKKIGGITGDLCGTIIELTEIVFLITAAIF</sequence>
<name>A0AAW4X0Y9_9FIRM</name>
<keyword evidence="9 19" id="KW-0808">Transferase</keyword>
<evidence type="ECO:0000256" key="8">
    <source>
        <dbReference type="ARBA" id="ARBA00022573"/>
    </source>
</evidence>
<dbReference type="PANTHER" id="PTHR34148:SF1">
    <property type="entry name" value="ADENOSYLCOBINAMIDE-GDP RIBAZOLETRANSFERASE"/>
    <property type="match status" value="1"/>
</dbReference>
<keyword evidence="7 19" id="KW-1003">Cell membrane</keyword>
<comment type="catalytic activity">
    <reaction evidence="17 19">
        <text>alpha-ribazole + adenosylcob(III)inamide-GDP = adenosylcob(III)alamin + GMP + H(+)</text>
        <dbReference type="Rhea" id="RHEA:16049"/>
        <dbReference type="ChEBI" id="CHEBI:10329"/>
        <dbReference type="ChEBI" id="CHEBI:15378"/>
        <dbReference type="ChEBI" id="CHEBI:18408"/>
        <dbReference type="ChEBI" id="CHEBI:58115"/>
        <dbReference type="ChEBI" id="CHEBI:60487"/>
        <dbReference type="EC" id="2.7.8.26"/>
    </reaction>
</comment>
<evidence type="ECO:0000256" key="2">
    <source>
        <dbReference type="ARBA" id="ARBA00004651"/>
    </source>
</evidence>
<organism evidence="20 21">
    <name type="scientific">Halanaerobium polyolivorans</name>
    <dbReference type="NCBI Taxonomy" id="2886943"/>
    <lineage>
        <taxon>Bacteria</taxon>
        <taxon>Bacillati</taxon>
        <taxon>Bacillota</taxon>
        <taxon>Clostridia</taxon>
        <taxon>Halanaerobiales</taxon>
        <taxon>Halanaerobiaceae</taxon>
        <taxon>Halanaerobium</taxon>
    </lineage>
</organism>
<evidence type="ECO:0000256" key="4">
    <source>
        <dbReference type="ARBA" id="ARBA00010561"/>
    </source>
</evidence>
<keyword evidence="13 19" id="KW-0472">Membrane</keyword>
<evidence type="ECO:0000256" key="19">
    <source>
        <dbReference type="HAMAP-Rule" id="MF_00719"/>
    </source>
</evidence>
<feature type="transmembrane region" description="Helical" evidence="19">
    <location>
        <begin position="34"/>
        <end position="59"/>
    </location>
</feature>
<keyword evidence="12 19" id="KW-1133">Transmembrane helix</keyword>
<evidence type="ECO:0000313" key="20">
    <source>
        <dbReference type="EMBL" id="MCC3145470.1"/>
    </source>
</evidence>
<evidence type="ECO:0000256" key="18">
    <source>
        <dbReference type="ARBA" id="ARBA00049504"/>
    </source>
</evidence>
<dbReference type="EC" id="2.7.8.26" evidence="5 19"/>
<evidence type="ECO:0000256" key="13">
    <source>
        <dbReference type="ARBA" id="ARBA00023136"/>
    </source>
</evidence>
<feature type="transmembrane region" description="Helical" evidence="19">
    <location>
        <begin position="204"/>
        <end position="220"/>
    </location>
</feature>
<evidence type="ECO:0000256" key="15">
    <source>
        <dbReference type="ARBA" id="ARBA00032605"/>
    </source>
</evidence>